<dbReference type="AlphaFoldDB" id="A0A0F9PL11"/>
<evidence type="ECO:0000313" key="1">
    <source>
        <dbReference type="EMBL" id="KKN25222.1"/>
    </source>
</evidence>
<protein>
    <submittedName>
        <fullName evidence="1">Uncharacterized protein</fullName>
    </submittedName>
</protein>
<name>A0A0F9PL11_9ZZZZ</name>
<comment type="caution">
    <text evidence="1">The sequence shown here is derived from an EMBL/GenBank/DDBJ whole genome shotgun (WGS) entry which is preliminary data.</text>
</comment>
<reference evidence="1" key="1">
    <citation type="journal article" date="2015" name="Nature">
        <title>Complex archaea that bridge the gap between prokaryotes and eukaryotes.</title>
        <authorList>
            <person name="Spang A."/>
            <person name="Saw J.H."/>
            <person name="Jorgensen S.L."/>
            <person name="Zaremba-Niedzwiedzka K."/>
            <person name="Martijn J."/>
            <person name="Lind A.E."/>
            <person name="van Eijk R."/>
            <person name="Schleper C."/>
            <person name="Guy L."/>
            <person name="Ettema T.J."/>
        </authorList>
    </citation>
    <scope>NUCLEOTIDE SEQUENCE</scope>
</reference>
<dbReference type="EMBL" id="LAZR01002820">
    <property type="protein sequence ID" value="KKN25222.1"/>
    <property type="molecule type" value="Genomic_DNA"/>
</dbReference>
<organism evidence="1">
    <name type="scientific">marine sediment metagenome</name>
    <dbReference type="NCBI Taxonomy" id="412755"/>
    <lineage>
        <taxon>unclassified sequences</taxon>
        <taxon>metagenomes</taxon>
        <taxon>ecological metagenomes</taxon>
    </lineage>
</organism>
<accession>A0A0F9PL11</accession>
<sequence length="55" mass="6525">MTTPSDFNVWFPLMRLGLFETTDFIYGDRIDVRYSKEDALTLSLYLNKLAEKFIK</sequence>
<proteinExistence type="predicted"/>
<gene>
    <name evidence="1" type="ORF">LCGC14_0887030</name>
</gene>